<protein>
    <submittedName>
        <fullName evidence="2">Uncharacterized protein</fullName>
    </submittedName>
</protein>
<feature type="compositionally biased region" description="Basic and acidic residues" evidence="1">
    <location>
        <begin position="314"/>
        <end position="326"/>
    </location>
</feature>
<reference evidence="2" key="1">
    <citation type="submission" date="2020-02" db="EMBL/GenBank/DDBJ databases">
        <authorList>
            <person name="Meier V. D."/>
        </authorList>
    </citation>
    <scope>NUCLEOTIDE SEQUENCE</scope>
    <source>
        <strain evidence="2">AVDCRST_MAG66</strain>
    </source>
</reference>
<feature type="compositionally biased region" description="Basic and acidic residues" evidence="1">
    <location>
        <begin position="357"/>
        <end position="369"/>
    </location>
</feature>
<evidence type="ECO:0000256" key="1">
    <source>
        <dbReference type="SAM" id="MobiDB-lite"/>
    </source>
</evidence>
<feature type="compositionally biased region" description="Basic residues" evidence="1">
    <location>
        <begin position="130"/>
        <end position="141"/>
    </location>
</feature>
<name>A0A6J4QJE1_9PSEU</name>
<feature type="region of interest" description="Disordered" evidence="1">
    <location>
        <begin position="81"/>
        <end position="105"/>
    </location>
</feature>
<feature type="non-terminal residue" evidence="2">
    <location>
        <position position="377"/>
    </location>
</feature>
<dbReference type="AlphaFoldDB" id="A0A6J4QJE1"/>
<feature type="compositionally biased region" description="Basic residues" evidence="1">
    <location>
        <begin position="169"/>
        <end position="189"/>
    </location>
</feature>
<feature type="compositionally biased region" description="Basic residues" evidence="1">
    <location>
        <begin position="337"/>
        <end position="356"/>
    </location>
</feature>
<feature type="non-terminal residue" evidence="2">
    <location>
        <position position="1"/>
    </location>
</feature>
<dbReference type="EMBL" id="CADCUS010000588">
    <property type="protein sequence ID" value="CAA9445177.1"/>
    <property type="molecule type" value="Genomic_DNA"/>
</dbReference>
<feature type="region of interest" description="Disordered" evidence="1">
    <location>
        <begin position="130"/>
        <end position="196"/>
    </location>
</feature>
<gene>
    <name evidence="2" type="ORF">AVDCRST_MAG66-4366</name>
</gene>
<accession>A0A6J4QJE1</accession>
<feature type="region of interest" description="Disordered" evidence="1">
    <location>
        <begin position="211"/>
        <end position="369"/>
    </location>
</feature>
<sequence>GTLGPAILGSPAPARWSPTCPSRWERRCRHRPARPSRAGCIPAAGSRWRSCSGAAALVGTRLRGIPPIGQEAPDHDVAVQSATARPARPGQVLARRSGDARPAGPVQQWREFDEHSHIGRRDLDRVRRVRGGARRRRRRWGLQRPEALPGHPDRRAPGSALHGLQLRPARARGQHRRPGVRGRARGRGPRRCDRTHRWLGQRAGVVVRSGAVARGSGGGRADHQARPARTALRRRRHPSRRAATHGERARGAGFDGSQRRVRDGLHDRDGPAGRGPRRHGAEPDVARARGSRPHPRLRRRRDRRRPGTAGPTGGHDHRTHAGDRLRLQPAVAPEHHRQGRRHHPRRAARHAHRSGPLHHEPGRPRADPGRVLRFAAL</sequence>
<feature type="compositionally biased region" description="Basic and acidic residues" evidence="1">
    <location>
        <begin position="257"/>
        <end position="271"/>
    </location>
</feature>
<evidence type="ECO:0000313" key="2">
    <source>
        <dbReference type="EMBL" id="CAA9445177.1"/>
    </source>
</evidence>
<proteinExistence type="predicted"/>
<feature type="compositionally biased region" description="Basic residues" evidence="1">
    <location>
        <begin position="289"/>
        <end position="306"/>
    </location>
</feature>
<feature type="compositionally biased region" description="Basic residues" evidence="1">
    <location>
        <begin position="231"/>
        <end position="243"/>
    </location>
</feature>
<organism evidence="2">
    <name type="scientific">uncultured Pseudonocardia sp</name>
    <dbReference type="NCBI Taxonomy" id="211455"/>
    <lineage>
        <taxon>Bacteria</taxon>
        <taxon>Bacillati</taxon>
        <taxon>Actinomycetota</taxon>
        <taxon>Actinomycetes</taxon>
        <taxon>Pseudonocardiales</taxon>
        <taxon>Pseudonocardiaceae</taxon>
        <taxon>Pseudonocardia</taxon>
        <taxon>environmental samples</taxon>
    </lineage>
</organism>